<protein>
    <submittedName>
        <fullName evidence="2">Uncharacterized protein</fullName>
    </submittedName>
</protein>
<dbReference type="EMBL" id="ML179143">
    <property type="protein sequence ID" value="THU98053.1"/>
    <property type="molecule type" value="Genomic_DNA"/>
</dbReference>
<feature type="compositionally biased region" description="Basic and acidic residues" evidence="1">
    <location>
        <begin position="16"/>
        <end position="26"/>
    </location>
</feature>
<name>A0A4S8M886_DENBC</name>
<organism evidence="2 3">
    <name type="scientific">Dendrothele bispora (strain CBS 962.96)</name>
    <dbReference type="NCBI Taxonomy" id="1314807"/>
    <lineage>
        <taxon>Eukaryota</taxon>
        <taxon>Fungi</taxon>
        <taxon>Dikarya</taxon>
        <taxon>Basidiomycota</taxon>
        <taxon>Agaricomycotina</taxon>
        <taxon>Agaricomycetes</taxon>
        <taxon>Agaricomycetidae</taxon>
        <taxon>Agaricales</taxon>
        <taxon>Agaricales incertae sedis</taxon>
        <taxon>Dendrothele</taxon>
    </lineage>
</organism>
<feature type="region of interest" description="Disordered" evidence="1">
    <location>
        <begin position="112"/>
        <end position="135"/>
    </location>
</feature>
<feature type="compositionally biased region" description="Basic and acidic residues" evidence="1">
    <location>
        <begin position="117"/>
        <end position="135"/>
    </location>
</feature>
<sequence>MNDERDEALTTTSLHEAQRMDQREFDAGSSIEVGQLGTDTSKDNGSHAEDDKEMTSVDQREVEQVESSRVEPRNPAGSKWKGGYLVFKSKAKRRLERAKTPMKLEESVDIRLMVNRSRTEGDRTEGKRDPPRNND</sequence>
<proteinExistence type="predicted"/>
<reference evidence="2 3" key="1">
    <citation type="journal article" date="2019" name="Nat. Ecol. Evol.">
        <title>Megaphylogeny resolves global patterns of mushroom evolution.</title>
        <authorList>
            <person name="Varga T."/>
            <person name="Krizsan K."/>
            <person name="Foldi C."/>
            <person name="Dima B."/>
            <person name="Sanchez-Garcia M."/>
            <person name="Sanchez-Ramirez S."/>
            <person name="Szollosi G.J."/>
            <person name="Szarkandi J.G."/>
            <person name="Papp V."/>
            <person name="Albert L."/>
            <person name="Andreopoulos W."/>
            <person name="Angelini C."/>
            <person name="Antonin V."/>
            <person name="Barry K.W."/>
            <person name="Bougher N.L."/>
            <person name="Buchanan P."/>
            <person name="Buyck B."/>
            <person name="Bense V."/>
            <person name="Catcheside P."/>
            <person name="Chovatia M."/>
            <person name="Cooper J."/>
            <person name="Damon W."/>
            <person name="Desjardin D."/>
            <person name="Finy P."/>
            <person name="Geml J."/>
            <person name="Haridas S."/>
            <person name="Hughes K."/>
            <person name="Justo A."/>
            <person name="Karasinski D."/>
            <person name="Kautmanova I."/>
            <person name="Kiss B."/>
            <person name="Kocsube S."/>
            <person name="Kotiranta H."/>
            <person name="LaButti K.M."/>
            <person name="Lechner B.E."/>
            <person name="Liimatainen K."/>
            <person name="Lipzen A."/>
            <person name="Lukacs Z."/>
            <person name="Mihaltcheva S."/>
            <person name="Morgado L.N."/>
            <person name="Niskanen T."/>
            <person name="Noordeloos M.E."/>
            <person name="Ohm R.A."/>
            <person name="Ortiz-Santana B."/>
            <person name="Ovrebo C."/>
            <person name="Racz N."/>
            <person name="Riley R."/>
            <person name="Savchenko A."/>
            <person name="Shiryaev A."/>
            <person name="Soop K."/>
            <person name="Spirin V."/>
            <person name="Szebenyi C."/>
            <person name="Tomsovsky M."/>
            <person name="Tulloss R.E."/>
            <person name="Uehling J."/>
            <person name="Grigoriev I.V."/>
            <person name="Vagvolgyi C."/>
            <person name="Papp T."/>
            <person name="Martin F.M."/>
            <person name="Miettinen O."/>
            <person name="Hibbett D.S."/>
            <person name="Nagy L.G."/>
        </authorList>
    </citation>
    <scope>NUCLEOTIDE SEQUENCE [LARGE SCALE GENOMIC DNA]</scope>
    <source>
        <strain evidence="2 3">CBS 962.96</strain>
    </source>
</reference>
<dbReference type="AlphaFoldDB" id="A0A4S8M886"/>
<evidence type="ECO:0000313" key="2">
    <source>
        <dbReference type="EMBL" id="THU98053.1"/>
    </source>
</evidence>
<evidence type="ECO:0000313" key="3">
    <source>
        <dbReference type="Proteomes" id="UP000297245"/>
    </source>
</evidence>
<feature type="compositionally biased region" description="Basic and acidic residues" evidence="1">
    <location>
        <begin position="40"/>
        <end position="72"/>
    </location>
</feature>
<feature type="region of interest" description="Disordered" evidence="1">
    <location>
        <begin position="1"/>
        <end position="82"/>
    </location>
</feature>
<accession>A0A4S8M886</accession>
<evidence type="ECO:0000256" key="1">
    <source>
        <dbReference type="SAM" id="MobiDB-lite"/>
    </source>
</evidence>
<dbReference type="Proteomes" id="UP000297245">
    <property type="component" value="Unassembled WGS sequence"/>
</dbReference>
<gene>
    <name evidence="2" type="ORF">K435DRAFT_856981</name>
</gene>
<keyword evidence="3" id="KW-1185">Reference proteome</keyword>